<feature type="compositionally biased region" description="Basic and acidic residues" evidence="6">
    <location>
        <begin position="895"/>
        <end position="905"/>
    </location>
</feature>
<dbReference type="Gene3D" id="3.40.1280.30">
    <property type="match status" value="1"/>
</dbReference>
<feature type="compositionally biased region" description="Polar residues" evidence="6">
    <location>
        <begin position="906"/>
        <end position="916"/>
    </location>
</feature>
<evidence type="ECO:0008006" key="11">
    <source>
        <dbReference type="Google" id="ProtNLM"/>
    </source>
</evidence>
<dbReference type="SUPFAM" id="SSF46689">
    <property type="entry name" value="Homeodomain-like"/>
    <property type="match status" value="2"/>
</dbReference>
<dbReference type="InterPro" id="IPR010921">
    <property type="entry name" value="Trp_repressor/repl_initiator"/>
</dbReference>
<dbReference type="Pfam" id="PF03221">
    <property type="entry name" value="HTH_Tnp_Tc5"/>
    <property type="match status" value="2"/>
</dbReference>
<comment type="subcellular location">
    <subcellularLocation>
        <location evidence="1">Nucleus</location>
    </subcellularLocation>
</comment>
<evidence type="ECO:0000256" key="2">
    <source>
        <dbReference type="ARBA" id="ARBA00022603"/>
    </source>
</evidence>
<dbReference type="InterPro" id="IPR006600">
    <property type="entry name" value="HTH_CenpB_DNA-bd_dom"/>
</dbReference>
<evidence type="ECO:0000259" key="8">
    <source>
        <dbReference type="PROSITE" id="PS51675"/>
    </source>
</evidence>
<name>A0ABR1C088_NECAM</name>
<dbReference type="InterPro" id="IPR009057">
    <property type="entry name" value="Homeodomain-like_sf"/>
</dbReference>
<dbReference type="InterPro" id="IPR028564">
    <property type="entry name" value="MT_TRM10-typ"/>
</dbReference>
<keyword evidence="3" id="KW-0808">Transferase</keyword>
<gene>
    <name evidence="9" type="primary">Necator_chrI.g4196</name>
    <name evidence="9" type="ORF">RB195_008067</name>
</gene>
<comment type="caution">
    <text evidence="9">The sequence shown here is derived from an EMBL/GenBank/DDBJ whole genome shotgun (WGS) entry which is preliminary data.</text>
</comment>
<protein>
    <recommendedName>
        <fullName evidence="11">Centromere binding protein B, DNA binding protein</fullName>
    </recommendedName>
</protein>
<evidence type="ECO:0000256" key="5">
    <source>
        <dbReference type="ARBA" id="ARBA00023125"/>
    </source>
</evidence>
<evidence type="ECO:0000256" key="1">
    <source>
        <dbReference type="ARBA" id="ARBA00004123"/>
    </source>
</evidence>
<evidence type="ECO:0000256" key="3">
    <source>
        <dbReference type="ARBA" id="ARBA00022679"/>
    </source>
</evidence>
<dbReference type="Proteomes" id="UP001303046">
    <property type="component" value="Unassembled WGS sequence"/>
</dbReference>
<organism evidence="9 10">
    <name type="scientific">Necator americanus</name>
    <name type="common">Human hookworm</name>
    <dbReference type="NCBI Taxonomy" id="51031"/>
    <lineage>
        <taxon>Eukaryota</taxon>
        <taxon>Metazoa</taxon>
        <taxon>Ecdysozoa</taxon>
        <taxon>Nematoda</taxon>
        <taxon>Chromadorea</taxon>
        <taxon>Rhabditida</taxon>
        <taxon>Rhabditina</taxon>
        <taxon>Rhabditomorpha</taxon>
        <taxon>Strongyloidea</taxon>
        <taxon>Ancylostomatidae</taxon>
        <taxon>Bunostominae</taxon>
        <taxon>Necator</taxon>
    </lineage>
</organism>
<dbReference type="SUPFAM" id="SSF48295">
    <property type="entry name" value="TrpR-like"/>
    <property type="match status" value="1"/>
</dbReference>
<evidence type="ECO:0000313" key="9">
    <source>
        <dbReference type="EMBL" id="KAK6731994.1"/>
    </source>
</evidence>
<feature type="domain" description="SAM-dependent MTase TRM10-type" evidence="8">
    <location>
        <begin position="634"/>
        <end position="846"/>
    </location>
</feature>
<dbReference type="Gene3D" id="1.10.10.60">
    <property type="entry name" value="Homeodomain-like"/>
    <property type="match status" value="3"/>
</dbReference>
<feature type="domain" description="HTH CENPB-type" evidence="7">
    <location>
        <begin position="325"/>
        <end position="405"/>
    </location>
</feature>
<evidence type="ECO:0000313" key="10">
    <source>
        <dbReference type="Proteomes" id="UP001303046"/>
    </source>
</evidence>
<dbReference type="PANTHER" id="PTHR19303">
    <property type="entry name" value="TRANSPOSON"/>
    <property type="match status" value="1"/>
</dbReference>
<dbReference type="InterPro" id="IPR050863">
    <property type="entry name" value="CenT-Element_Derived"/>
</dbReference>
<dbReference type="PROSITE" id="PS51675">
    <property type="entry name" value="SAM_MT_TRM10"/>
    <property type="match status" value="1"/>
</dbReference>
<evidence type="ECO:0000256" key="4">
    <source>
        <dbReference type="ARBA" id="ARBA00022691"/>
    </source>
</evidence>
<feature type="region of interest" description="Disordered" evidence="6">
    <location>
        <begin position="251"/>
        <end position="270"/>
    </location>
</feature>
<reference evidence="9 10" key="1">
    <citation type="submission" date="2023-08" db="EMBL/GenBank/DDBJ databases">
        <title>A Necator americanus chromosomal reference genome.</title>
        <authorList>
            <person name="Ilik V."/>
            <person name="Petrzelkova K.J."/>
            <person name="Pardy F."/>
            <person name="Fuh T."/>
            <person name="Niatou-Singa F.S."/>
            <person name="Gouil Q."/>
            <person name="Baker L."/>
            <person name="Ritchie M.E."/>
            <person name="Jex A.R."/>
            <person name="Gazzola D."/>
            <person name="Li H."/>
            <person name="Toshio Fujiwara R."/>
            <person name="Zhan B."/>
            <person name="Aroian R.V."/>
            <person name="Pafco B."/>
            <person name="Schwarz E.M."/>
        </authorList>
    </citation>
    <scope>NUCLEOTIDE SEQUENCE [LARGE SCALE GENOMIC DNA]</scope>
    <source>
        <strain evidence="9 10">Aroian</strain>
        <tissue evidence="9">Whole animal</tissue>
    </source>
</reference>
<feature type="region of interest" description="Disordered" evidence="6">
    <location>
        <begin position="37"/>
        <end position="57"/>
    </location>
</feature>
<dbReference type="InterPro" id="IPR038459">
    <property type="entry name" value="MT_TRM10-typ_sf"/>
</dbReference>
<keyword evidence="4" id="KW-0949">S-adenosyl-L-methionine</keyword>
<dbReference type="PROSITE" id="PS51253">
    <property type="entry name" value="HTH_CENPB"/>
    <property type="match status" value="2"/>
</dbReference>
<evidence type="ECO:0000259" key="7">
    <source>
        <dbReference type="PROSITE" id="PS51253"/>
    </source>
</evidence>
<keyword evidence="2" id="KW-0489">Methyltransferase</keyword>
<sequence length="916" mass="104778">MYPLDFRSLEHATAQLITVYEALYQASTSQSAEQLLLPTSAPPSDCPTTSANVIRPTPLRPPLLPLEDDPLDLSSQNRQSVIHSGSQSQTAVCNAEPVLPTCTDGNMNAEWIALKLAASAGSNRMSYPREFKLMVIDYYNSNGQNKYRTCKEFQITKSMLNGWLSKIEKIRESRPGSLKSGRSGRRPQFPDIERQLFSLYCQRIENGSKVGNRWLRERARELAGDTNAPCQFSERWLSNFKKRFRINVQRENDSVNDSQSNHSLSSEKQTFSDVEMESFVDRIDAENGIRKDVVAEIVNQPGQLPIQAFYEKFPWLCKKGTQVEPGRRGRKVQFPDVERVLYERLVEKQKSGERVSNRWLQDQARDLATELCPGILEEAIKSSRCLFSEHWLHNFKKRYGICLKYKSTSLERGQESTPTSTQVSPVPSAEAIDANLTVLHLHNWFMNQCYAPPLWSPTLCQAVLLCLKLTIRCNIKMHAARIVLRQISRHCRGFSSTSSTSVESVALHRMMPSEDFLNKFVKRPSQRDKLSTLISELDIFMDMFGKDSLPEFNDSIWTTYFQIWSAEERSEFLYDLRRDEKKTNSQPSVNVEREKISVINKQREGNGEIVYAPGFNSLIELRGQEFRENIDHMYGSRLLSMERCDEKLPNLVIDCRFLSEFSAAVQSSFAKQIQALHDSNWTSRLPFNITLANFRPDSQLAVIAKRHWYFHYGPPSASTSFSPHVFAPKLTTKSVIDASDAERSGIMYISWRSRQFLPEVPPPNIRAVVLCASNDFQPWSSSVSAAQKDGISAYRIPLERHIRFEGISKVLPLNVSSSILRAYFRGDDLGSAIRTSIVFPSKNAQLSEKEGRELLERYKAVIQEAEAKTEVGKRPLFKKTGDFQEIPKKTKVHRYSREERRRMREGTSQSESIPHH</sequence>
<feature type="domain" description="HTH CENPB-type" evidence="7">
    <location>
        <begin position="180"/>
        <end position="250"/>
    </location>
</feature>
<dbReference type="EMBL" id="JAVFWL010000001">
    <property type="protein sequence ID" value="KAK6731994.1"/>
    <property type="molecule type" value="Genomic_DNA"/>
</dbReference>
<evidence type="ECO:0000256" key="6">
    <source>
        <dbReference type="SAM" id="MobiDB-lite"/>
    </source>
</evidence>
<dbReference type="SMART" id="SM00674">
    <property type="entry name" value="CENPB"/>
    <property type="match status" value="2"/>
</dbReference>
<keyword evidence="5" id="KW-0238">DNA-binding</keyword>
<proteinExistence type="predicted"/>
<dbReference type="PANTHER" id="PTHR19303:SF73">
    <property type="entry name" value="PROTEIN PDC2"/>
    <property type="match status" value="1"/>
</dbReference>
<feature type="region of interest" description="Disordered" evidence="6">
    <location>
        <begin position="888"/>
        <end position="916"/>
    </location>
</feature>
<feature type="compositionally biased region" description="Polar residues" evidence="6">
    <location>
        <begin position="255"/>
        <end position="270"/>
    </location>
</feature>
<keyword evidence="10" id="KW-1185">Reference proteome</keyword>
<accession>A0ABR1C088</accession>